<comment type="caution">
    <text evidence="1">The sequence shown here is derived from an EMBL/GenBank/DDBJ whole genome shotgun (WGS) entry which is preliminary data.</text>
</comment>
<organism evidence="1 2">
    <name type="scientific">Streblomastix strix</name>
    <dbReference type="NCBI Taxonomy" id="222440"/>
    <lineage>
        <taxon>Eukaryota</taxon>
        <taxon>Metamonada</taxon>
        <taxon>Preaxostyla</taxon>
        <taxon>Oxymonadida</taxon>
        <taxon>Streblomastigidae</taxon>
        <taxon>Streblomastix</taxon>
    </lineage>
</organism>
<proteinExistence type="predicted"/>
<dbReference type="Proteomes" id="UP000324800">
    <property type="component" value="Unassembled WGS sequence"/>
</dbReference>
<protein>
    <submittedName>
        <fullName evidence="1">Uncharacterized protein</fullName>
    </submittedName>
</protein>
<dbReference type="EMBL" id="SNRW01007116">
    <property type="protein sequence ID" value="KAA6381810.1"/>
    <property type="molecule type" value="Genomic_DNA"/>
</dbReference>
<evidence type="ECO:0000313" key="1">
    <source>
        <dbReference type="EMBL" id="KAA6381810.1"/>
    </source>
</evidence>
<accession>A0A5J4VH07</accession>
<dbReference type="AlphaFoldDB" id="A0A5J4VH07"/>
<gene>
    <name evidence="1" type="ORF">EZS28_022663</name>
</gene>
<sequence>MKYDTNSVGGIDANDNIPFDRCVNVLGWNSSRFDIALLWDALDCELWTMGVPIGDLNNSKSITVTNKNSHMKLQFIDAENLFGPLALKACVKDYEDKSEHKDVFPYEIINSKNWNEVLVKTEPFEYEDFKSQLKGGYSITKAEYDQYLIDFKRFTNRLEYLKYYNTNDTEIMAKPLMNLIDTFEQFNIDVLHYISIASCAYATKHYSTYFPSKFILESDKQQYYSDFDINADYSNPNPQAKPFVPSAGYWKNKCYHYKQLDYKAGRETEKNVTADDYDYFKRLLETSVSSICSAKFTYDNPPSLDRQDIELLHTKDNCLPACVSCNIAHANRDPKIASLHIKMRQYAIKNNLPMTISHE</sequence>
<name>A0A5J4VH07_9EUKA</name>
<evidence type="ECO:0000313" key="2">
    <source>
        <dbReference type="Proteomes" id="UP000324800"/>
    </source>
</evidence>
<reference evidence="1 2" key="1">
    <citation type="submission" date="2019-03" db="EMBL/GenBank/DDBJ databases">
        <title>Single cell metagenomics reveals metabolic interactions within the superorganism composed of flagellate Streblomastix strix and complex community of Bacteroidetes bacteria on its surface.</title>
        <authorList>
            <person name="Treitli S.C."/>
            <person name="Kolisko M."/>
            <person name="Husnik F."/>
            <person name="Keeling P."/>
            <person name="Hampl V."/>
        </authorList>
    </citation>
    <scope>NUCLEOTIDE SEQUENCE [LARGE SCALE GENOMIC DNA]</scope>
    <source>
        <strain evidence="1">ST1C</strain>
    </source>
</reference>